<dbReference type="SUPFAM" id="SSF56300">
    <property type="entry name" value="Metallo-dependent phosphatases"/>
    <property type="match status" value="1"/>
</dbReference>
<feature type="compositionally biased region" description="Basic residues" evidence="1">
    <location>
        <begin position="152"/>
        <end position="173"/>
    </location>
</feature>
<name>A0A6N9Z2Y3_9BIFI</name>
<dbReference type="Proteomes" id="UP000469194">
    <property type="component" value="Unassembled WGS sequence"/>
</dbReference>
<evidence type="ECO:0000256" key="1">
    <source>
        <dbReference type="SAM" id="MobiDB-lite"/>
    </source>
</evidence>
<dbReference type="AlphaFoldDB" id="A0A6N9Z2Y3"/>
<proteinExistence type="predicted"/>
<dbReference type="EMBL" id="WHZW01000002">
    <property type="protein sequence ID" value="NEG88613.1"/>
    <property type="molecule type" value="Genomic_DNA"/>
</dbReference>
<accession>A0A6N9Z2Y3</accession>
<dbReference type="InterPro" id="IPR029052">
    <property type="entry name" value="Metallo-depent_PP-like"/>
</dbReference>
<protein>
    <recommendedName>
        <fullName evidence="4">Calcineurin-like phosphoesterase domain-containing protein</fullName>
    </recommendedName>
</protein>
<evidence type="ECO:0000313" key="2">
    <source>
        <dbReference type="EMBL" id="NEG88613.1"/>
    </source>
</evidence>
<evidence type="ECO:0000313" key="3">
    <source>
        <dbReference type="Proteomes" id="UP000469194"/>
    </source>
</evidence>
<organism evidence="2 3">
    <name type="scientific">Bifidobacterium aerophilum</name>
    <dbReference type="NCBI Taxonomy" id="1798155"/>
    <lineage>
        <taxon>Bacteria</taxon>
        <taxon>Bacillati</taxon>
        <taxon>Actinomycetota</taxon>
        <taxon>Actinomycetes</taxon>
        <taxon>Bifidobacteriales</taxon>
        <taxon>Bifidobacteriaceae</taxon>
        <taxon>Bifidobacterium</taxon>
    </lineage>
</organism>
<dbReference type="CDD" id="cd00838">
    <property type="entry name" value="MPP_superfamily"/>
    <property type="match status" value="1"/>
</dbReference>
<feature type="region of interest" description="Disordered" evidence="1">
    <location>
        <begin position="135"/>
        <end position="173"/>
    </location>
</feature>
<gene>
    <name evidence="2" type="ORF">GFD25_01055</name>
</gene>
<evidence type="ECO:0008006" key="4">
    <source>
        <dbReference type="Google" id="ProtNLM"/>
    </source>
</evidence>
<reference evidence="2 3" key="1">
    <citation type="submission" date="2019-10" db="EMBL/GenBank/DDBJ databases">
        <title>Bifidobacterium from non-human primates.</title>
        <authorList>
            <person name="Modesto M."/>
        </authorList>
    </citation>
    <scope>NUCLEOTIDE SEQUENCE [LARGE SCALE GENOMIC DNA]</scope>
    <source>
        <strain evidence="2 3">TRE17</strain>
    </source>
</reference>
<keyword evidence="3" id="KW-1185">Reference proteome</keyword>
<sequence length="173" mass="19469">MDRILFVGDIHDKAGLVCPMIDETADATGAGVIVLLGDLLNEWDVDVRAEADSLALLADWVERQRERREVVVLLGDHSMLVYDRATGDAYRIISSRASDERTAGDVTDDRMLARHHHTTKETRMGDELGKEEAVRCGSPICRRPSGPSWTRSARRSRPRWKRASAWRTRGRSS</sequence>
<dbReference type="RefSeq" id="WP_163229092.1">
    <property type="nucleotide sequence ID" value="NZ_WHZW01000002.1"/>
</dbReference>
<comment type="caution">
    <text evidence="2">The sequence shown here is derived from an EMBL/GenBank/DDBJ whole genome shotgun (WGS) entry which is preliminary data.</text>
</comment>